<feature type="domain" description="Solute-binding protein family 3/N-terminal" evidence="6">
    <location>
        <begin position="57"/>
        <end position="276"/>
    </location>
</feature>
<evidence type="ECO:0000313" key="8">
    <source>
        <dbReference type="Proteomes" id="UP000316252"/>
    </source>
</evidence>
<keyword evidence="3 5" id="KW-0732">Signal</keyword>
<dbReference type="InterPro" id="IPR018313">
    <property type="entry name" value="SBP_3_CS"/>
</dbReference>
<sequence>MRTRIRVRHLLVAATATAALLLAGCSTAGSGSGGDSAGASASPKAGRSLEQVQKAGELVIATEGTYRPFSYHESGSGPLTGYDVEVATAVAKKLGVKAKFQETQFDAIFAGLGAGRFDVIANQISVNAEREKKYDFSTPYSVSPGAVIVRSDSDITGLADLKGKTTAQSLTSNWYQVAQDAGANVEQVEGWAQALELLKQSRVDATVNDKLTFLDAKKNGETDGLKIAADTDDVSKSAITLRKGSDTLTAAIDKALAELAADGTLAKLGEKYFGQDISK</sequence>
<evidence type="ECO:0000259" key="6">
    <source>
        <dbReference type="SMART" id="SM00062"/>
    </source>
</evidence>
<evidence type="ECO:0000313" key="7">
    <source>
        <dbReference type="EMBL" id="TPW77978.1"/>
    </source>
</evidence>
<proteinExistence type="inferred from homology"/>
<comment type="similarity">
    <text evidence="2 4">Belongs to the bacterial solute-binding protein 3 family.</text>
</comment>
<protein>
    <submittedName>
        <fullName evidence="7">Amino acid ABC transporter substrate-binding protein</fullName>
    </submittedName>
</protein>
<dbReference type="AlphaFoldDB" id="A0A506YA10"/>
<dbReference type="InterPro" id="IPR001638">
    <property type="entry name" value="Solute-binding_3/MltF_N"/>
</dbReference>
<gene>
    <name evidence="7" type="ORF">FJ657_04910</name>
</gene>
<comment type="caution">
    <text evidence="7">The sequence shown here is derived from an EMBL/GenBank/DDBJ whole genome shotgun (WGS) entry which is preliminary data.</text>
</comment>
<evidence type="ECO:0000256" key="4">
    <source>
        <dbReference type="RuleBase" id="RU003744"/>
    </source>
</evidence>
<evidence type="ECO:0000256" key="5">
    <source>
        <dbReference type="SAM" id="SignalP"/>
    </source>
</evidence>
<dbReference type="EMBL" id="VHQG01000001">
    <property type="protein sequence ID" value="TPW77978.1"/>
    <property type="molecule type" value="Genomic_DNA"/>
</dbReference>
<feature type="signal peptide" evidence="5">
    <location>
        <begin position="1"/>
        <end position="28"/>
    </location>
</feature>
<evidence type="ECO:0000256" key="1">
    <source>
        <dbReference type="ARBA" id="ARBA00004196"/>
    </source>
</evidence>
<reference evidence="7 8" key="1">
    <citation type="submission" date="2019-06" db="EMBL/GenBank/DDBJ databases">
        <authorList>
            <person name="Li F."/>
        </authorList>
    </citation>
    <scope>NUCLEOTIDE SEQUENCE [LARGE SCALE GENOMIC DNA]</scope>
    <source>
        <strain evidence="7 8">10F1D-1</strain>
    </source>
</reference>
<feature type="chain" id="PRO_5021209216" evidence="5">
    <location>
        <begin position="29"/>
        <end position="279"/>
    </location>
</feature>
<keyword evidence="8" id="KW-1185">Reference proteome</keyword>
<evidence type="ECO:0000256" key="2">
    <source>
        <dbReference type="ARBA" id="ARBA00010333"/>
    </source>
</evidence>
<dbReference type="PANTHER" id="PTHR35936">
    <property type="entry name" value="MEMBRANE-BOUND LYTIC MUREIN TRANSGLYCOSYLASE F"/>
    <property type="match status" value="1"/>
</dbReference>
<accession>A0A506YA10</accession>
<dbReference type="PROSITE" id="PS51257">
    <property type="entry name" value="PROKAR_LIPOPROTEIN"/>
    <property type="match status" value="1"/>
</dbReference>
<dbReference type="PANTHER" id="PTHR35936:SF34">
    <property type="entry name" value="ABC TRANSPORTER EXTRACELLULAR-BINDING PROTEIN YCKB-RELATED"/>
    <property type="match status" value="1"/>
</dbReference>
<dbReference type="PROSITE" id="PS01039">
    <property type="entry name" value="SBP_BACTERIAL_3"/>
    <property type="match status" value="1"/>
</dbReference>
<dbReference type="GO" id="GO:0030313">
    <property type="term" value="C:cell envelope"/>
    <property type="evidence" value="ECO:0007669"/>
    <property type="project" value="UniProtKB-SubCell"/>
</dbReference>
<dbReference type="Pfam" id="PF00497">
    <property type="entry name" value="SBP_bac_3"/>
    <property type="match status" value="1"/>
</dbReference>
<comment type="subcellular location">
    <subcellularLocation>
        <location evidence="1">Cell envelope</location>
    </subcellularLocation>
</comment>
<organism evidence="7 8">
    <name type="scientific">Schumannella soli</name>
    <dbReference type="NCBI Taxonomy" id="2590779"/>
    <lineage>
        <taxon>Bacteria</taxon>
        <taxon>Bacillati</taxon>
        <taxon>Actinomycetota</taxon>
        <taxon>Actinomycetes</taxon>
        <taxon>Micrococcales</taxon>
        <taxon>Microbacteriaceae</taxon>
        <taxon>Schumannella</taxon>
    </lineage>
</organism>
<dbReference type="SMART" id="SM00062">
    <property type="entry name" value="PBPb"/>
    <property type="match status" value="1"/>
</dbReference>
<dbReference type="Proteomes" id="UP000316252">
    <property type="component" value="Unassembled WGS sequence"/>
</dbReference>
<dbReference type="OrthoDB" id="9814902at2"/>
<dbReference type="SUPFAM" id="SSF53850">
    <property type="entry name" value="Periplasmic binding protein-like II"/>
    <property type="match status" value="1"/>
</dbReference>
<dbReference type="CDD" id="cd13711">
    <property type="entry name" value="PBP2_Ngo0372_TcyA"/>
    <property type="match status" value="1"/>
</dbReference>
<dbReference type="RefSeq" id="WP_141162503.1">
    <property type="nucleotide sequence ID" value="NZ_VHQG01000001.1"/>
</dbReference>
<name>A0A506YA10_9MICO</name>
<evidence type="ECO:0000256" key="3">
    <source>
        <dbReference type="ARBA" id="ARBA00022729"/>
    </source>
</evidence>
<dbReference type="Gene3D" id="3.40.190.10">
    <property type="entry name" value="Periplasmic binding protein-like II"/>
    <property type="match status" value="2"/>
</dbReference>